<proteinExistence type="inferred from homology"/>
<accession>A0A1L9P9A3</accession>
<evidence type="ECO:0000256" key="4">
    <source>
        <dbReference type="ARBA" id="ARBA00023136"/>
    </source>
</evidence>
<organism evidence="8 9">
    <name type="scientific">Aspergillus versicolor CBS 583.65</name>
    <dbReference type="NCBI Taxonomy" id="1036611"/>
    <lineage>
        <taxon>Eukaryota</taxon>
        <taxon>Fungi</taxon>
        <taxon>Dikarya</taxon>
        <taxon>Ascomycota</taxon>
        <taxon>Pezizomycotina</taxon>
        <taxon>Eurotiomycetes</taxon>
        <taxon>Eurotiomycetidae</taxon>
        <taxon>Eurotiales</taxon>
        <taxon>Aspergillaceae</taxon>
        <taxon>Aspergillus</taxon>
        <taxon>Aspergillus subgen. Nidulantes</taxon>
    </lineage>
</organism>
<feature type="transmembrane region" description="Helical" evidence="6">
    <location>
        <begin position="178"/>
        <end position="200"/>
    </location>
</feature>
<dbReference type="Pfam" id="PF20684">
    <property type="entry name" value="Fung_rhodopsin"/>
    <property type="match status" value="1"/>
</dbReference>
<evidence type="ECO:0000256" key="6">
    <source>
        <dbReference type="SAM" id="Phobius"/>
    </source>
</evidence>
<dbReference type="Proteomes" id="UP000184073">
    <property type="component" value="Unassembled WGS sequence"/>
</dbReference>
<evidence type="ECO:0000256" key="5">
    <source>
        <dbReference type="ARBA" id="ARBA00038359"/>
    </source>
</evidence>
<reference evidence="9" key="1">
    <citation type="journal article" date="2017" name="Genome Biol.">
        <title>Comparative genomics reveals high biological diversity and specific adaptations in the industrially and medically important fungal genus Aspergillus.</title>
        <authorList>
            <person name="de Vries R.P."/>
            <person name="Riley R."/>
            <person name="Wiebenga A."/>
            <person name="Aguilar-Osorio G."/>
            <person name="Amillis S."/>
            <person name="Uchima C.A."/>
            <person name="Anderluh G."/>
            <person name="Asadollahi M."/>
            <person name="Askin M."/>
            <person name="Barry K."/>
            <person name="Battaglia E."/>
            <person name="Bayram O."/>
            <person name="Benocci T."/>
            <person name="Braus-Stromeyer S.A."/>
            <person name="Caldana C."/>
            <person name="Canovas D."/>
            <person name="Cerqueira G.C."/>
            <person name="Chen F."/>
            <person name="Chen W."/>
            <person name="Choi C."/>
            <person name="Clum A."/>
            <person name="Dos Santos R.A."/>
            <person name="Damasio A.R."/>
            <person name="Diallinas G."/>
            <person name="Emri T."/>
            <person name="Fekete E."/>
            <person name="Flipphi M."/>
            <person name="Freyberg S."/>
            <person name="Gallo A."/>
            <person name="Gournas C."/>
            <person name="Habgood R."/>
            <person name="Hainaut M."/>
            <person name="Harispe M.L."/>
            <person name="Henrissat B."/>
            <person name="Hilden K.S."/>
            <person name="Hope R."/>
            <person name="Hossain A."/>
            <person name="Karabika E."/>
            <person name="Karaffa L."/>
            <person name="Karanyi Z."/>
            <person name="Krasevec N."/>
            <person name="Kuo A."/>
            <person name="Kusch H."/>
            <person name="LaButti K."/>
            <person name="Lagendijk E.L."/>
            <person name="Lapidus A."/>
            <person name="Levasseur A."/>
            <person name="Lindquist E."/>
            <person name="Lipzen A."/>
            <person name="Logrieco A.F."/>
            <person name="MacCabe A."/>
            <person name="Maekelae M.R."/>
            <person name="Malavazi I."/>
            <person name="Melin P."/>
            <person name="Meyer V."/>
            <person name="Mielnichuk N."/>
            <person name="Miskei M."/>
            <person name="Molnar A.P."/>
            <person name="Mule G."/>
            <person name="Ngan C.Y."/>
            <person name="Orejas M."/>
            <person name="Orosz E."/>
            <person name="Ouedraogo J.P."/>
            <person name="Overkamp K.M."/>
            <person name="Park H.-S."/>
            <person name="Perrone G."/>
            <person name="Piumi F."/>
            <person name="Punt P.J."/>
            <person name="Ram A.F."/>
            <person name="Ramon A."/>
            <person name="Rauscher S."/>
            <person name="Record E."/>
            <person name="Riano-Pachon D.M."/>
            <person name="Robert V."/>
            <person name="Roehrig J."/>
            <person name="Ruller R."/>
            <person name="Salamov A."/>
            <person name="Salih N.S."/>
            <person name="Samson R.A."/>
            <person name="Sandor E."/>
            <person name="Sanguinetti M."/>
            <person name="Schuetze T."/>
            <person name="Sepcic K."/>
            <person name="Shelest E."/>
            <person name="Sherlock G."/>
            <person name="Sophianopoulou V."/>
            <person name="Squina F.M."/>
            <person name="Sun H."/>
            <person name="Susca A."/>
            <person name="Todd R.B."/>
            <person name="Tsang A."/>
            <person name="Unkles S.E."/>
            <person name="van de Wiele N."/>
            <person name="van Rossen-Uffink D."/>
            <person name="Oliveira J.V."/>
            <person name="Vesth T.C."/>
            <person name="Visser J."/>
            <person name="Yu J.-H."/>
            <person name="Zhou M."/>
            <person name="Andersen M.R."/>
            <person name="Archer D.B."/>
            <person name="Baker S.E."/>
            <person name="Benoit I."/>
            <person name="Brakhage A.A."/>
            <person name="Braus G.H."/>
            <person name="Fischer R."/>
            <person name="Frisvad J.C."/>
            <person name="Goldman G.H."/>
            <person name="Houbraken J."/>
            <person name="Oakley B."/>
            <person name="Pocsi I."/>
            <person name="Scazzocchio C."/>
            <person name="Seiboth B."/>
            <person name="vanKuyk P.A."/>
            <person name="Wortman J."/>
            <person name="Dyer P.S."/>
            <person name="Grigoriev I.V."/>
        </authorList>
    </citation>
    <scope>NUCLEOTIDE SEQUENCE [LARGE SCALE GENOMIC DNA]</scope>
    <source>
        <strain evidence="9">CBS 583.65</strain>
    </source>
</reference>
<dbReference type="VEuPathDB" id="FungiDB:ASPVEDRAFT_79776"/>
<dbReference type="GeneID" id="63732269"/>
<evidence type="ECO:0000313" key="8">
    <source>
        <dbReference type="EMBL" id="OJI98110.1"/>
    </source>
</evidence>
<keyword evidence="9" id="KW-1185">Reference proteome</keyword>
<comment type="similarity">
    <text evidence="5">Belongs to the SAT4 family.</text>
</comment>
<feature type="domain" description="Rhodopsin" evidence="7">
    <location>
        <begin position="27"/>
        <end position="271"/>
    </location>
</feature>
<sequence>MGAAGMVDAVRGVALAMAILCTLVCCLRLYKRWVAVKTFEMDDYLVIIALLLVDGYLALAYTFTYYGLGLHHEDVPSDDAVVWMKIYYASLCSTLVVSAIVKVSLAASAMRIFPQQHHIKLISRYLILLLTIFAISGVLALVFQCNPIRAFWDKTRTIEPVPDSGACFSAEKTFAINMYQGVLLFLFDIILLILPIPTVWKLDMPTRHRVLVLLLFGLGLVACAAALVRFVIVVYVQNTTDMPFITAPSLICTIIESALGLLIGSLPILHKSFPVSITSRRLSRSQSRAGARWAASHPHSATVYELGNSWGRKRGDGILKISEVHTSFHEYRASMLARPESQERIVPGNLGGSDTSAIYGLGGGRWGGVKVNVSSTPRY</sequence>
<keyword evidence="2 6" id="KW-0812">Transmembrane</keyword>
<dbReference type="InterPro" id="IPR052337">
    <property type="entry name" value="SAT4-like"/>
</dbReference>
<dbReference type="InterPro" id="IPR049326">
    <property type="entry name" value="Rhodopsin_dom_fungi"/>
</dbReference>
<feature type="transmembrane region" description="Helical" evidence="6">
    <location>
        <begin position="86"/>
        <end position="113"/>
    </location>
</feature>
<name>A0A1L9P9A3_ASPVE</name>
<feature type="transmembrane region" description="Helical" evidence="6">
    <location>
        <begin position="12"/>
        <end position="30"/>
    </location>
</feature>
<dbReference type="PANTHER" id="PTHR33048:SF123">
    <property type="entry name" value="INTEGRAL MEMBRANE PROTEIN"/>
    <property type="match status" value="1"/>
</dbReference>
<dbReference type="RefSeq" id="XP_040663873.1">
    <property type="nucleotide sequence ID" value="XM_040816758.1"/>
</dbReference>
<feature type="transmembrane region" description="Helical" evidence="6">
    <location>
        <begin position="242"/>
        <end position="263"/>
    </location>
</feature>
<protein>
    <recommendedName>
        <fullName evidence="7">Rhodopsin domain-containing protein</fullName>
    </recommendedName>
</protein>
<comment type="subcellular location">
    <subcellularLocation>
        <location evidence="1">Membrane</location>
        <topology evidence="1">Multi-pass membrane protein</topology>
    </subcellularLocation>
</comment>
<evidence type="ECO:0000256" key="3">
    <source>
        <dbReference type="ARBA" id="ARBA00022989"/>
    </source>
</evidence>
<gene>
    <name evidence="8" type="ORF">ASPVEDRAFT_79776</name>
</gene>
<evidence type="ECO:0000256" key="2">
    <source>
        <dbReference type="ARBA" id="ARBA00022692"/>
    </source>
</evidence>
<dbReference type="GO" id="GO:0016020">
    <property type="term" value="C:membrane"/>
    <property type="evidence" value="ECO:0007669"/>
    <property type="project" value="UniProtKB-SubCell"/>
</dbReference>
<keyword evidence="3 6" id="KW-1133">Transmembrane helix</keyword>
<dbReference type="PANTHER" id="PTHR33048">
    <property type="entry name" value="PTH11-LIKE INTEGRAL MEMBRANE PROTEIN (AFU_ORTHOLOGUE AFUA_5G11245)"/>
    <property type="match status" value="1"/>
</dbReference>
<dbReference type="EMBL" id="KV878126">
    <property type="protein sequence ID" value="OJI98110.1"/>
    <property type="molecule type" value="Genomic_DNA"/>
</dbReference>
<feature type="transmembrane region" description="Helical" evidence="6">
    <location>
        <begin position="212"/>
        <end position="236"/>
    </location>
</feature>
<evidence type="ECO:0000256" key="1">
    <source>
        <dbReference type="ARBA" id="ARBA00004141"/>
    </source>
</evidence>
<dbReference type="OrthoDB" id="4525788at2759"/>
<dbReference type="STRING" id="1036611.A0A1L9P9A3"/>
<evidence type="ECO:0000259" key="7">
    <source>
        <dbReference type="Pfam" id="PF20684"/>
    </source>
</evidence>
<feature type="transmembrane region" description="Helical" evidence="6">
    <location>
        <begin position="125"/>
        <end position="143"/>
    </location>
</feature>
<feature type="transmembrane region" description="Helical" evidence="6">
    <location>
        <begin position="42"/>
        <end position="66"/>
    </location>
</feature>
<dbReference type="AlphaFoldDB" id="A0A1L9P9A3"/>
<keyword evidence="4 6" id="KW-0472">Membrane</keyword>
<evidence type="ECO:0000313" key="9">
    <source>
        <dbReference type="Proteomes" id="UP000184073"/>
    </source>
</evidence>